<accession>A0A940NS21</accession>
<organism evidence="2 3">
    <name type="scientific">Gottfriedia endophytica</name>
    <dbReference type="NCBI Taxonomy" id="2820819"/>
    <lineage>
        <taxon>Bacteria</taxon>
        <taxon>Bacillati</taxon>
        <taxon>Bacillota</taxon>
        <taxon>Bacilli</taxon>
        <taxon>Bacillales</taxon>
        <taxon>Bacillaceae</taxon>
        <taxon>Gottfriedia</taxon>
    </lineage>
</organism>
<dbReference type="AlphaFoldDB" id="A0A940NS21"/>
<comment type="caution">
    <text evidence="2">The sequence shown here is derived from an EMBL/GenBank/DDBJ whole genome shotgun (WGS) entry which is preliminary data.</text>
</comment>
<proteinExistence type="predicted"/>
<keyword evidence="3" id="KW-1185">Reference proteome</keyword>
<protein>
    <submittedName>
        <fullName evidence="2">Uncharacterized protein</fullName>
    </submittedName>
</protein>
<reference evidence="2" key="1">
    <citation type="submission" date="2021-04" db="EMBL/GenBank/DDBJ databases">
        <title>Genome seq and assembly of Bacillus sp.</title>
        <authorList>
            <person name="Chhetri G."/>
        </authorList>
    </citation>
    <scope>NUCLEOTIDE SEQUENCE</scope>
    <source>
        <strain evidence="2">RG28</strain>
    </source>
</reference>
<evidence type="ECO:0000313" key="3">
    <source>
        <dbReference type="Proteomes" id="UP000682134"/>
    </source>
</evidence>
<dbReference type="Proteomes" id="UP000682134">
    <property type="component" value="Unassembled WGS sequence"/>
</dbReference>
<evidence type="ECO:0000313" key="2">
    <source>
        <dbReference type="EMBL" id="MBP0726765.1"/>
    </source>
</evidence>
<keyword evidence="1" id="KW-1133">Transmembrane helix</keyword>
<gene>
    <name evidence="2" type="ORF">J5Y03_16525</name>
</gene>
<keyword evidence="1" id="KW-0472">Membrane</keyword>
<evidence type="ECO:0000256" key="1">
    <source>
        <dbReference type="SAM" id="Phobius"/>
    </source>
</evidence>
<feature type="transmembrane region" description="Helical" evidence="1">
    <location>
        <begin position="37"/>
        <end position="54"/>
    </location>
</feature>
<keyword evidence="1" id="KW-0812">Transmembrane</keyword>
<dbReference type="EMBL" id="JAGIYQ010000014">
    <property type="protein sequence ID" value="MBP0726765.1"/>
    <property type="molecule type" value="Genomic_DNA"/>
</dbReference>
<feature type="transmembrane region" description="Helical" evidence="1">
    <location>
        <begin position="12"/>
        <end position="31"/>
    </location>
</feature>
<dbReference type="RefSeq" id="WP_209407107.1">
    <property type="nucleotide sequence ID" value="NZ_JAGIYQ010000014.1"/>
</dbReference>
<name>A0A940NS21_9BACI</name>
<sequence>MDRFNVILVKYLLGNVMVISGLILLIINYVNPIKEESLVLAWSFVIAGIINLIYKSLKKR</sequence>